<dbReference type="Gene3D" id="2.70.150.10">
    <property type="entry name" value="Calcium-transporting ATPase, cytoplasmic transduction domain A"/>
    <property type="match status" value="1"/>
</dbReference>
<accession>A0A2N5J330</accession>
<feature type="compositionally biased region" description="Acidic residues" evidence="6">
    <location>
        <begin position="338"/>
        <end position="359"/>
    </location>
</feature>
<dbReference type="AlphaFoldDB" id="A0A2N5J330"/>
<reference evidence="9 10" key="1">
    <citation type="submission" date="2017-07" db="EMBL/GenBank/DDBJ databases">
        <title>Bifidobacterium novel species.</title>
        <authorList>
            <person name="Lugli G.A."/>
            <person name="Milani C."/>
            <person name="Duranti S."/>
            <person name="Mangifesta M."/>
        </authorList>
    </citation>
    <scope>NUCLEOTIDE SEQUENCE [LARGE SCALE GENOMIC DNA]</scope>
    <source>
        <strain evidence="9 10">77</strain>
    </source>
</reference>
<dbReference type="Pfam" id="PF00122">
    <property type="entry name" value="E1-E2_ATPase"/>
    <property type="match status" value="1"/>
</dbReference>
<dbReference type="PRINTS" id="PR00119">
    <property type="entry name" value="CATATPASE"/>
</dbReference>
<feature type="transmembrane region" description="Helical" evidence="7">
    <location>
        <begin position="856"/>
        <end position="879"/>
    </location>
</feature>
<dbReference type="InterPro" id="IPR001757">
    <property type="entry name" value="P_typ_ATPase"/>
</dbReference>
<dbReference type="InterPro" id="IPR023214">
    <property type="entry name" value="HAD_sf"/>
</dbReference>
<dbReference type="Gene3D" id="3.40.1110.10">
    <property type="entry name" value="Calcium-transporting ATPase, cytoplasmic domain N"/>
    <property type="match status" value="2"/>
</dbReference>
<dbReference type="EMBL" id="NMWT01000016">
    <property type="protein sequence ID" value="PLS28631.1"/>
    <property type="molecule type" value="Genomic_DNA"/>
</dbReference>
<dbReference type="InterPro" id="IPR044492">
    <property type="entry name" value="P_typ_ATPase_HD_dom"/>
</dbReference>
<dbReference type="PROSITE" id="PS00154">
    <property type="entry name" value="ATPASE_E1_E2"/>
    <property type="match status" value="1"/>
</dbReference>
<keyword evidence="5 7" id="KW-0472">Membrane</keyword>
<keyword evidence="2 7" id="KW-0812">Transmembrane</keyword>
<dbReference type="SUPFAM" id="SSF81660">
    <property type="entry name" value="Metal cation-transporting ATPase, ATP-binding domain N"/>
    <property type="match status" value="1"/>
</dbReference>
<feature type="transmembrane region" description="Helical" evidence="7">
    <location>
        <begin position="723"/>
        <end position="748"/>
    </location>
</feature>
<feature type="domain" description="P-type ATPase A" evidence="8">
    <location>
        <begin position="111"/>
        <end position="203"/>
    </location>
</feature>
<dbReference type="GO" id="GO:0016887">
    <property type="term" value="F:ATP hydrolysis activity"/>
    <property type="evidence" value="ECO:0007669"/>
    <property type="project" value="InterPro"/>
</dbReference>
<evidence type="ECO:0000256" key="6">
    <source>
        <dbReference type="SAM" id="MobiDB-lite"/>
    </source>
</evidence>
<evidence type="ECO:0000256" key="4">
    <source>
        <dbReference type="ARBA" id="ARBA00022989"/>
    </source>
</evidence>
<feature type="transmembrane region" description="Helical" evidence="7">
    <location>
        <begin position="891"/>
        <end position="913"/>
    </location>
</feature>
<feature type="transmembrane region" description="Helical" evidence="7">
    <location>
        <begin position="262"/>
        <end position="286"/>
    </location>
</feature>
<name>A0A2N5J330_9BIFI</name>
<gene>
    <name evidence="9" type="ORF">Uis4E_1280</name>
</gene>
<dbReference type="Proteomes" id="UP000235034">
    <property type="component" value="Unassembled WGS sequence"/>
</dbReference>
<evidence type="ECO:0000256" key="2">
    <source>
        <dbReference type="ARBA" id="ARBA00022692"/>
    </source>
</evidence>
<keyword evidence="3" id="KW-1278">Translocase</keyword>
<feature type="compositionally biased region" description="Basic and acidic residues" evidence="6">
    <location>
        <begin position="432"/>
        <end position="443"/>
    </location>
</feature>
<dbReference type="SUPFAM" id="SSF81653">
    <property type="entry name" value="Calcium ATPase, transduction domain A"/>
    <property type="match status" value="1"/>
</dbReference>
<dbReference type="GO" id="GO:0005524">
    <property type="term" value="F:ATP binding"/>
    <property type="evidence" value="ECO:0007669"/>
    <property type="project" value="InterPro"/>
</dbReference>
<proteinExistence type="predicted"/>
<dbReference type="PANTHER" id="PTHR42861">
    <property type="entry name" value="CALCIUM-TRANSPORTING ATPASE"/>
    <property type="match status" value="1"/>
</dbReference>
<dbReference type="OrthoDB" id="9814270at2"/>
<dbReference type="GO" id="GO:0005886">
    <property type="term" value="C:plasma membrane"/>
    <property type="evidence" value="ECO:0007669"/>
    <property type="project" value="UniProtKB-SubCell"/>
</dbReference>
<evidence type="ECO:0000256" key="5">
    <source>
        <dbReference type="ARBA" id="ARBA00023136"/>
    </source>
</evidence>
<dbReference type="Pfam" id="PF00702">
    <property type="entry name" value="Hydrolase"/>
    <property type="match status" value="1"/>
</dbReference>
<dbReference type="InterPro" id="IPR036412">
    <property type="entry name" value="HAD-like_sf"/>
</dbReference>
<keyword evidence="10" id="KW-1185">Reference proteome</keyword>
<dbReference type="Gene3D" id="1.20.1110.10">
    <property type="entry name" value="Calcium-transporting ATPase, transmembrane domain"/>
    <property type="match status" value="2"/>
</dbReference>
<keyword evidence="4 7" id="KW-1133">Transmembrane helix</keyword>
<dbReference type="Gene3D" id="3.40.50.1000">
    <property type="entry name" value="HAD superfamily/HAD-like"/>
    <property type="match status" value="2"/>
</dbReference>
<evidence type="ECO:0000259" key="8">
    <source>
        <dbReference type="Pfam" id="PF00122"/>
    </source>
</evidence>
<dbReference type="InterPro" id="IPR023299">
    <property type="entry name" value="ATPase_P-typ_cyto_dom_N"/>
</dbReference>
<feature type="region of interest" description="Disordered" evidence="6">
    <location>
        <begin position="338"/>
        <end position="360"/>
    </location>
</feature>
<dbReference type="SFLD" id="SFLDF00027">
    <property type="entry name" value="p-type_atpase"/>
    <property type="match status" value="1"/>
</dbReference>
<evidence type="ECO:0000256" key="3">
    <source>
        <dbReference type="ARBA" id="ARBA00022967"/>
    </source>
</evidence>
<dbReference type="RefSeq" id="WP_101622406.1">
    <property type="nucleotide sequence ID" value="NZ_NMWT01000016.1"/>
</dbReference>
<feature type="region of interest" description="Disordered" evidence="6">
    <location>
        <begin position="418"/>
        <end position="469"/>
    </location>
</feature>
<dbReference type="InterPro" id="IPR059000">
    <property type="entry name" value="ATPase_P-type_domA"/>
</dbReference>
<dbReference type="SUPFAM" id="SSF56784">
    <property type="entry name" value="HAD-like"/>
    <property type="match status" value="1"/>
</dbReference>
<sequence>MSANSAIGVGGDVKETGLTAAEVRARVSSGAVNKVKDSTSRSVKDIVRANVFTLFNGIILAAMILVLATGSWKDAVFGFVIIINTGIGIVTELRAKRTLDRLSILVASDYLVRRDGRDVTVPHDGIVMDDLLWVRSGEQVPADAEIIRDWGLELDESMLTGESRTVRKHEGDDVYSGSTAVSGMALTRVTAVGARSYAATLTAKAKVYKKTVSDLNKGINTILKFMTFLVVPLCVLLIISQIHTVGGWSVALATGQWRQAVVSAVAGVVGMIPEGLVLLTSLNFAVAAMRLARHETLVQELESVETLARVDCLNLDKTGTITDGGIALDRVVMLRDDGDDAGGGDGDDGGIGDAGDDDGVMAGERETMQALYDLANEEQPNATGRAVLDGLAKRGYAPGEVVARVPFSSSRKWSAVTVAGETTPSRPAADSPRQRGRNEKVRQESGVVRQRGRNEKVRQESGVVRQLGRNEERGRTTTWYLGAPEVLLAALDGDHAALLEQVEAIAKEGSRVLLVARARTDGQGAVPGSRRGSLPQSAHADSSLVRGSQDTVALDRRAVPVALVVCSERVRDDAEATLAWFREQGVRCRVISGDNPVTVGAIARKVRLAGERDPRIMDARMLPDDPAELGRILEDVDVVGRVLPDQKKLIVDALHARGYTVAMTGDGVNDALALKEADLGIAMGNAAPATKAVAQVVLVDSKFSHLPDVVARGRQVMANMERVAGLFLVKTVYSALISLGVVLTAIPYPYLPRHITYIGALTIGMPAFILALAPNTRRYIPGFLKRVVGFALPGGIATALSVLITAWTLPRIMGWDVAGSAADLAALRATEAIVLFVMGVFVLARVARPLNGWRGALVAVFAAAGVIGMFIPFVARFFALVVPTGDLVAPTLIALAGAAAVFAVCIAVVPWASRTALGRLLGRAGGRPDARSGGRTDRRRGR</sequence>
<evidence type="ECO:0000256" key="1">
    <source>
        <dbReference type="ARBA" id="ARBA00004651"/>
    </source>
</evidence>
<dbReference type="SFLD" id="SFLDG00002">
    <property type="entry name" value="C1.7:_P-type_atpase_like"/>
    <property type="match status" value="1"/>
</dbReference>
<protein>
    <submittedName>
        <fullName evidence="9">Haloacid dehalogenase</fullName>
    </submittedName>
</protein>
<feature type="transmembrane region" description="Helical" evidence="7">
    <location>
        <begin position="75"/>
        <end position="93"/>
    </location>
</feature>
<dbReference type="InterPro" id="IPR008250">
    <property type="entry name" value="ATPase_P-typ_transduc_dom_A_sf"/>
</dbReference>
<comment type="caution">
    <text evidence="9">The sequence shown here is derived from an EMBL/GenBank/DDBJ whole genome shotgun (WGS) entry which is preliminary data.</text>
</comment>
<dbReference type="InterPro" id="IPR018303">
    <property type="entry name" value="ATPase_P-typ_P_site"/>
</dbReference>
<dbReference type="SFLD" id="SFLDS00003">
    <property type="entry name" value="Haloacid_Dehalogenase"/>
    <property type="match status" value="1"/>
</dbReference>
<feature type="transmembrane region" description="Helical" evidence="7">
    <location>
        <begin position="51"/>
        <end position="69"/>
    </location>
</feature>
<feature type="transmembrane region" description="Helical" evidence="7">
    <location>
        <begin position="222"/>
        <end position="242"/>
    </location>
</feature>
<comment type="subcellular location">
    <subcellularLocation>
        <location evidence="1">Cell membrane</location>
        <topology evidence="1">Multi-pass membrane protein</topology>
    </subcellularLocation>
</comment>
<organism evidence="9 10">
    <name type="scientific">Bifidobacterium parmae</name>
    <dbReference type="NCBI Taxonomy" id="361854"/>
    <lineage>
        <taxon>Bacteria</taxon>
        <taxon>Bacillati</taxon>
        <taxon>Actinomycetota</taxon>
        <taxon>Actinomycetes</taxon>
        <taxon>Bifidobacteriales</taxon>
        <taxon>Bifidobacteriaceae</taxon>
        <taxon>Bifidobacterium</taxon>
    </lineage>
</organism>
<evidence type="ECO:0000256" key="7">
    <source>
        <dbReference type="SAM" id="Phobius"/>
    </source>
</evidence>
<feature type="region of interest" description="Disordered" evidence="6">
    <location>
        <begin position="522"/>
        <end position="542"/>
    </location>
</feature>
<evidence type="ECO:0000313" key="9">
    <source>
        <dbReference type="EMBL" id="PLS28631.1"/>
    </source>
</evidence>
<feature type="transmembrane region" description="Helical" evidence="7">
    <location>
        <begin position="787"/>
        <end position="809"/>
    </location>
</feature>
<feature type="transmembrane region" description="Helical" evidence="7">
    <location>
        <begin position="754"/>
        <end position="775"/>
    </location>
</feature>
<dbReference type="InterPro" id="IPR023298">
    <property type="entry name" value="ATPase_P-typ_TM_dom_sf"/>
</dbReference>
<dbReference type="SUPFAM" id="SSF81665">
    <property type="entry name" value="Calcium ATPase, transmembrane domain M"/>
    <property type="match status" value="1"/>
</dbReference>
<evidence type="ECO:0000313" key="10">
    <source>
        <dbReference type="Proteomes" id="UP000235034"/>
    </source>
</evidence>
<feature type="transmembrane region" description="Helical" evidence="7">
    <location>
        <begin position="821"/>
        <end position="844"/>
    </location>
</feature>
<dbReference type="NCBIfam" id="TIGR01494">
    <property type="entry name" value="ATPase_P-type"/>
    <property type="match status" value="2"/>
</dbReference>